<gene>
    <name evidence="2" type="ORF">BcabD6B2_00400</name>
</gene>
<feature type="region of interest" description="Disordered" evidence="1">
    <location>
        <begin position="1"/>
        <end position="29"/>
    </location>
</feature>
<accession>A0AAV4LLF8</accession>
<dbReference type="Proteomes" id="UP001497744">
    <property type="component" value="Unassembled WGS sequence"/>
</dbReference>
<keyword evidence="2" id="KW-0808">Transferase</keyword>
<organism evidence="2 3">
    <name type="scientific">Babesia caballi</name>
    <dbReference type="NCBI Taxonomy" id="5871"/>
    <lineage>
        <taxon>Eukaryota</taxon>
        <taxon>Sar</taxon>
        <taxon>Alveolata</taxon>
        <taxon>Apicomplexa</taxon>
        <taxon>Aconoidasida</taxon>
        <taxon>Piroplasmida</taxon>
        <taxon>Babesiidae</taxon>
        <taxon>Babesia</taxon>
    </lineage>
</organism>
<protein>
    <submittedName>
        <fullName evidence="2">Glycerol kinase</fullName>
    </submittedName>
</protein>
<sequence>MRVPSSRGPVHAGPSLDLADGEEQVQRHEHPLRTRLQRHRLEQLLEGVRRPLHERAGQLDASQVAHQRVLHKRPRPFLREPTHKVANHDRDLRRRRLRAAAVKGLYRRRVRHEEPLLAGLAPALHELAHVVHQRRHVVCVRVHGNQAGGEHLALSARLPPSRLHLGLDQHGERLLLVVVVVVEGVVPAEQVQNLLHVFVRVLQTQRRQQQERVPQPGDRLYDRDHRRLLGVLGVRPFDLQPHRALLLLGSAHQDLPVPRLLHLPVRRNQRLHDELHGLAVGLRDQLGALARVHEHLLAVRHVEQLAKDPNAVRERGVRHAGLRLRFNCRPRRPRQPDDQRRHESQYHRPVETPVMFFLALGNHGIHRHLENLGQRDAHPPCLLEGSRLPLCPVHRRDDIEQEAPAVRHRRVLQVHVAQLVHVQQVHVLLRPQHLLEARSELRRQGEGQHAHQAPRRRRDALVQYLPDGVLDRVAALLEEQPHVRPEVLVFCAQQQQVAHQRLRGAVVGAFGVGTRLQQFAQYLRHGPQVLRHRARDPAHVCRHLLAHLRRLERLEGVVPQHERRHAVQQLLGHVVETERHVYSVAVSRGAVHRRWLVVHRPEQLVHRLDGVPVLRYRLFRIRRLQRPQALVLELPLSQLLEPDLPPRAVEGGHLDQQVRVGVQRVDVAGVGDEVGHQPCLQRPEHCNSAKPGFLPAALTGLPLGRPAVAAVLRARLKGGPFLQLRQHPVEHPHDEVALAPVRLRGGRQRLWPPQRLQVAAQLLLGEFREPLGAYLLRGLQQLLARARRAPALGGLARCHVCSRPASLCDATSPVRDRPLSQCNASISDRQPWLLVHR</sequence>
<evidence type="ECO:0000313" key="3">
    <source>
        <dbReference type="Proteomes" id="UP001497744"/>
    </source>
</evidence>
<dbReference type="GeneID" id="94192088"/>
<reference evidence="2 3" key="1">
    <citation type="submission" date="2021-06" db="EMBL/GenBank/DDBJ databases">
        <title>Genome sequence of Babesia caballi.</title>
        <authorList>
            <person name="Yamagishi J."/>
            <person name="Kidaka T."/>
            <person name="Ochi A."/>
        </authorList>
    </citation>
    <scope>NUCLEOTIDE SEQUENCE [LARGE SCALE GENOMIC DNA]</scope>
    <source>
        <strain evidence="2">USDA-D6B2</strain>
    </source>
</reference>
<comment type="caution">
    <text evidence="2">The sequence shown here is derived from an EMBL/GenBank/DDBJ whole genome shotgun (WGS) entry which is preliminary data.</text>
</comment>
<proteinExistence type="predicted"/>
<dbReference type="RefSeq" id="XP_067712676.1">
    <property type="nucleotide sequence ID" value="XM_067856575.1"/>
</dbReference>
<keyword evidence="3" id="KW-1185">Reference proteome</keyword>
<feature type="compositionally biased region" description="Basic and acidic residues" evidence="1">
    <location>
        <begin position="334"/>
        <end position="346"/>
    </location>
</feature>
<feature type="region of interest" description="Disordered" evidence="1">
    <location>
        <begin position="327"/>
        <end position="346"/>
    </location>
</feature>
<dbReference type="AlphaFoldDB" id="A0AAV4LLF8"/>
<dbReference type="GO" id="GO:0016301">
    <property type="term" value="F:kinase activity"/>
    <property type="evidence" value="ECO:0007669"/>
    <property type="project" value="UniProtKB-KW"/>
</dbReference>
<evidence type="ECO:0000313" key="2">
    <source>
        <dbReference type="EMBL" id="GIX60605.1"/>
    </source>
</evidence>
<name>A0AAV4LLF8_BABCB</name>
<keyword evidence="2" id="KW-0418">Kinase</keyword>
<evidence type="ECO:0000256" key="1">
    <source>
        <dbReference type="SAM" id="MobiDB-lite"/>
    </source>
</evidence>
<dbReference type="EMBL" id="BPLF01000001">
    <property type="protein sequence ID" value="GIX60605.1"/>
    <property type="molecule type" value="Genomic_DNA"/>
</dbReference>